<accession>A0ABP8BKP0</accession>
<keyword evidence="3" id="KW-1185">Reference proteome</keyword>
<proteinExistence type="predicted"/>
<evidence type="ECO:0008006" key="4">
    <source>
        <dbReference type="Google" id="ProtNLM"/>
    </source>
</evidence>
<evidence type="ECO:0000313" key="3">
    <source>
        <dbReference type="Proteomes" id="UP001501251"/>
    </source>
</evidence>
<name>A0ABP8BKP0_9ACTN</name>
<gene>
    <name evidence="2" type="ORF">GCM10022252_74900</name>
</gene>
<evidence type="ECO:0000256" key="1">
    <source>
        <dbReference type="SAM" id="MobiDB-lite"/>
    </source>
</evidence>
<protein>
    <recommendedName>
        <fullName evidence="4">DUF2087 domain-containing protein</fullName>
    </recommendedName>
</protein>
<reference evidence="3" key="1">
    <citation type="journal article" date="2019" name="Int. J. Syst. Evol. Microbiol.">
        <title>The Global Catalogue of Microorganisms (GCM) 10K type strain sequencing project: providing services to taxonomists for standard genome sequencing and annotation.</title>
        <authorList>
            <consortium name="The Broad Institute Genomics Platform"/>
            <consortium name="The Broad Institute Genome Sequencing Center for Infectious Disease"/>
            <person name="Wu L."/>
            <person name="Ma J."/>
        </authorList>
    </citation>
    <scope>NUCLEOTIDE SEQUENCE [LARGE SCALE GENOMIC DNA]</scope>
    <source>
        <strain evidence="3">JCM 17388</strain>
    </source>
</reference>
<sequence>MNDKPRLVRAQEPEAPASQRQMSDAEVIAAYKAGTPMKEIRAEAQRRLQTSVPPITLRVEVRGTDASDVVYDALTQGRDFFGERAIIEIVSGDIQKETSPSGYSDYAGTVVVREVAPVLGKRGQLLAAIREEGGTWDAKHAAEFYARLDWWPTPQRVKADLRTLAEAGHLRDLGQGLYELEDGEDEDE</sequence>
<dbReference type="Proteomes" id="UP001501251">
    <property type="component" value="Unassembled WGS sequence"/>
</dbReference>
<dbReference type="EMBL" id="BAABAQ010000020">
    <property type="protein sequence ID" value="GAA4209010.1"/>
    <property type="molecule type" value="Genomic_DNA"/>
</dbReference>
<comment type="caution">
    <text evidence="2">The sequence shown here is derived from an EMBL/GenBank/DDBJ whole genome shotgun (WGS) entry which is preliminary data.</text>
</comment>
<feature type="region of interest" description="Disordered" evidence="1">
    <location>
        <begin position="1"/>
        <end position="23"/>
    </location>
</feature>
<feature type="compositionally biased region" description="Basic and acidic residues" evidence="1">
    <location>
        <begin position="1"/>
        <end position="12"/>
    </location>
</feature>
<organism evidence="2 3">
    <name type="scientific">Streptosporangium oxazolinicum</name>
    <dbReference type="NCBI Taxonomy" id="909287"/>
    <lineage>
        <taxon>Bacteria</taxon>
        <taxon>Bacillati</taxon>
        <taxon>Actinomycetota</taxon>
        <taxon>Actinomycetes</taxon>
        <taxon>Streptosporangiales</taxon>
        <taxon>Streptosporangiaceae</taxon>
        <taxon>Streptosporangium</taxon>
    </lineage>
</organism>
<evidence type="ECO:0000313" key="2">
    <source>
        <dbReference type="EMBL" id="GAA4209010.1"/>
    </source>
</evidence>